<name>A0A9X4KSG1_9BACL</name>
<dbReference type="GO" id="GO:0008556">
    <property type="term" value="F:P-type potassium transmembrane transporter activity"/>
    <property type="evidence" value="ECO:0007669"/>
    <property type="project" value="InterPro"/>
</dbReference>
<feature type="transmembrane region" description="Helical" evidence="1">
    <location>
        <begin position="6"/>
        <end position="25"/>
    </location>
</feature>
<dbReference type="Proteomes" id="UP001153404">
    <property type="component" value="Unassembled WGS sequence"/>
</dbReference>
<protein>
    <submittedName>
        <fullName evidence="2">K(+)-transporting ATPase subunit F</fullName>
    </submittedName>
</protein>
<keyword evidence="1" id="KW-0472">Membrane</keyword>
<evidence type="ECO:0000313" key="3">
    <source>
        <dbReference type="Proteomes" id="UP001153404"/>
    </source>
</evidence>
<keyword evidence="1" id="KW-1133">Transmembrane helix</keyword>
<comment type="caution">
    <text evidence="2">The sequence shown here is derived from an EMBL/GenBank/DDBJ whole genome shotgun (WGS) entry which is preliminary data.</text>
</comment>
<keyword evidence="1" id="KW-0812">Transmembrane</keyword>
<dbReference type="RefSeq" id="WP_277531389.1">
    <property type="nucleotide sequence ID" value="NZ_JAPDIA010000003.1"/>
</dbReference>
<dbReference type="NCBIfam" id="TIGR02115">
    <property type="entry name" value="potass_kdpF"/>
    <property type="match status" value="1"/>
</dbReference>
<sequence>MMDVWMTIALLAAFALVVGFVYWCDRSIDEAGGRGRMTIVLVFTGLLLIYLVYALLHPEKF</sequence>
<dbReference type="GO" id="GO:0005886">
    <property type="term" value="C:plasma membrane"/>
    <property type="evidence" value="ECO:0007669"/>
    <property type="project" value="InterPro"/>
</dbReference>
<dbReference type="AlphaFoldDB" id="A0A9X4KSG1"/>
<organism evidence="2 3">
    <name type="scientific">Cohnella rhizosphaerae</name>
    <dbReference type="NCBI Taxonomy" id="1457232"/>
    <lineage>
        <taxon>Bacteria</taxon>
        <taxon>Bacillati</taxon>
        <taxon>Bacillota</taxon>
        <taxon>Bacilli</taxon>
        <taxon>Bacillales</taxon>
        <taxon>Paenibacillaceae</taxon>
        <taxon>Cohnella</taxon>
    </lineage>
</organism>
<keyword evidence="3" id="KW-1185">Reference proteome</keyword>
<dbReference type="InterPro" id="IPR011726">
    <property type="entry name" value="KdpF"/>
</dbReference>
<proteinExistence type="predicted"/>
<dbReference type="Pfam" id="PF09604">
    <property type="entry name" value="Potass_KdpF"/>
    <property type="match status" value="1"/>
</dbReference>
<evidence type="ECO:0000256" key="1">
    <source>
        <dbReference type="SAM" id="Phobius"/>
    </source>
</evidence>
<reference evidence="2" key="1">
    <citation type="submission" date="2022-10" db="EMBL/GenBank/DDBJ databases">
        <title>Comparative genomic analysis of Cohnella hashimotonis sp. nov., isolated from the International Space Station.</title>
        <authorList>
            <person name="Simpson A."/>
            <person name="Venkateswaran K."/>
        </authorList>
    </citation>
    <scope>NUCLEOTIDE SEQUENCE</scope>
    <source>
        <strain evidence="2">DSM 28161</strain>
    </source>
</reference>
<feature type="transmembrane region" description="Helical" evidence="1">
    <location>
        <begin position="37"/>
        <end position="56"/>
    </location>
</feature>
<evidence type="ECO:0000313" key="2">
    <source>
        <dbReference type="EMBL" id="MDG0809868.1"/>
    </source>
</evidence>
<dbReference type="EMBL" id="JAPDIA010000003">
    <property type="protein sequence ID" value="MDG0809868.1"/>
    <property type="molecule type" value="Genomic_DNA"/>
</dbReference>
<accession>A0A9X4KSG1</accession>
<gene>
    <name evidence="2" type="primary">kdpF</name>
    <name evidence="2" type="ORF">OMP40_11360</name>
</gene>